<proteinExistence type="predicted"/>
<evidence type="ECO:0000313" key="1">
    <source>
        <dbReference type="EMBL" id="GIY34005.1"/>
    </source>
</evidence>
<gene>
    <name evidence="1" type="ORF">CDAR_465271</name>
</gene>
<dbReference type="Proteomes" id="UP001054837">
    <property type="component" value="Unassembled WGS sequence"/>
</dbReference>
<protein>
    <submittedName>
        <fullName evidence="1">Uncharacterized protein</fullName>
    </submittedName>
</protein>
<comment type="caution">
    <text evidence="1">The sequence shown here is derived from an EMBL/GenBank/DDBJ whole genome shotgun (WGS) entry which is preliminary data.</text>
</comment>
<evidence type="ECO:0000313" key="2">
    <source>
        <dbReference type="Proteomes" id="UP001054837"/>
    </source>
</evidence>
<reference evidence="1 2" key="1">
    <citation type="submission" date="2021-06" db="EMBL/GenBank/DDBJ databases">
        <title>Caerostris darwini draft genome.</title>
        <authorList>
            <person name="Kono N."/>
            <person name="Arakawa K."/>
        </authorList>
    </citation>
    <scope>NUCLEOTIDE SEQUENCE [LARGE SCALE GENOMIC DNA]</scope>
</reference>
<accession>A0AAV4SIT2</accession>
<name>A0AAV4SIT2_9ARAC</name>
<dbReference type="AlphaFoldDB" id="A0AAV4SIT2"/>
<sequence>MDSMDQLWIPTSYVKRTCTISMPKLNGGEKCRLSSEKATYCRGVGELLAGFIELPAQSSARATMNFVLRDEAKKSWRGHVPEKWVPYTSSSLWRSQEAEFARDFRRGDPEIEREISSNNSNWN</sequence>
<keyword evidence="2" id="KW-1185">Reference proteome</keyword>
<dbReference type="EMBL" id="BPLQ01008005">
    <property type="protein sequence ID" value="GIY34005.1"/>
    <property type="molecule type" value="Genomic_DNA"/>
</dbReference>
<organism evidence="1 2">
    <name type="scientific">Caerostris darwini</name>
    <dbReference type="NCBI Taxonomy" id="1538125"/>
    <lineage>
        <taxon>Eukaryota</taxon>
        <taxon>Metazoa</taxon>
        <taxon>Ecdysozoa</taxon>
        <taxon>Arthropoda</taxon>
        <taxon>Chelicerata</taxon>
        <taxon>Arachnida</taxon>
        <taxon>Araneae</taxon>
        <taxon>Araneomorphae</taxon>
        <taxon>Entelegynae</taxon>
        <taxon>Araneoidea</taxon>
        <taxon>Araneidae</taxon>
        <taxon>Caerostris</taxon>
    </lineage>
</organism>